<sequence>MTEQIFIRTLNDSTITVDVPYDLPIAELREIINSRENLASENYLISYKDTLLDDDKLFIDYGIAENSTLHLVSTLPGGGRRMNPNLVCIAAKYRWNKRVCRKCYARLPPKATRCRKKRCHSTDIREKAELKVHKP</sequence>
<dbReference type="GO" id="GO:0006412">
    <property type="term" value="P:translation"/>
    <property type="evidence" value="ECO:0007669"/>
    <property type="project" value="InterPro"/>
</dbReference>
<evidence type="ECO:0000256" key="7">
    <source>
        <dbReference type="ARBA" id="ARBA00035298"/>
    </source>
</evidence>
<keyword evidence="9" id="KW-1185">Reference proteome</keyword>
<dbReference type="InterPro" id="IPR001975">
    <property type="entry name" value="Ribosomal_eL40_dom"/>
</dbReference>
<evidence type="ECO:0000256" key="1">
    <source>
        <dbReference type="ARBA" id="ARBA00002241"/>
    </source>
</evidence>
<dbReference type="InterPro" id="IPR011332">
    <property type="entry name" value="Ribosomal_zn-bd"/>
</dbReference>
<dbReference type="Proteomes" id="UP000046393">
    <property type="component" value="Unplaced"/>
</dbReference>
<evidence type="ECO:0000313" key="9">
    <source>
        <dbReference type="Proteomes" id="UP000046393"/>
    </source>
</evidence>
<proteinExistence type="inferred from homology"/>
<dbReference type="WBParaSite" id="SMUV_0000142801-mRNA-1">
    <property type="protein sequence ID" value="SMUV_0000142801-mRNA-1"/>
    <property type="gene ID" value="SMUV_0000142801"/>
</dbReference>
<dbReference type="SMART" id="SM01377">
    <property type="entry name" value="Ribosomal_L40e"/>
    <property type="match status" value="1"/>
</dbReference>
<dbReference type="InterPro" id="IPR038587">
    <property type="entry name" value="Ribosomal_eL40_sf"/>
</dbReference>
<comment type="similarity">
    <text evidence="2">In the N-terminal section; belongs to the ubiquitin family.</text>
</comment>
<dbReference type="Gene3D" id="4.10.1060.50">
    <property type="match status" value="1"/>
</dbReference>
<protein>
    <recommendedName>
        <fullName evidence="7">Ubiquitin-ribosomal protein eL40 fusion protein</fullName>
    </recommendedName>
</protein>
<comment type="function">
    <text evidence="1">Component of the 60S subunit of the ribosome.</text>
</comment>
<keyword evidence="5" id="KW-0687">Ribonucleoprotein</keyword>
<organism evidence="9 10">
    <name type="scientific">Syphacia muris</name>
    <dbReference type="NCBI Taxonomy" id="451379"/>
    <lineage>
        <taxon>Eukaryota</taxon>
        <taxon>Metazoa</taxon>
        <taxon>Ecdysozoa</taxon>
        <taxon>Nematoda</taxon>
        <taxon>Chromadorea</taxon>
        <taxon>Rhabditida</taxon>
        <taxon>Spirurina</taxon>
        <taxon>Oxyuridomorpha</taxon>
        <taxon>Oxyuroidea</taxon>
        <taxon>Oxyuridae</taxon>
        <taxon>Syphacia</taxon>
    </lineage>
</organism>
<dbReference type="Pfam" id="PF00240">
    <property type="entry name" value="ubiquitin"/>
    <property type="match status" value="1"/>
</dbReference>
<evidence type="ECO:0000256" key="5">
    <source>
        <dbReference type="ARBA" id="ARBA00023274"/>
    </source>
</evidence>
<dbReference type="Gene3D" id="3.10.20.90">
    <property type="entry name" value="Phosphatidylinositol 3-kinase Catalytic Subunit, Chain A, domain 1"/>
    <property type="match status" value="1"/>
</dbReference>
<dbReference type="SUPFAM" id="SSF54236">
    <property type="entry name" value="Ubiquitin-like"/>
    <property type="match status" value="1"/>
</dbReference>
<dbReference type="InterPro" id="IPR029071">
    <property type="entry name" value="Ubiquitin-like_domsf"/>
</dbReference>
<accession>A0A0N5ABA2</accession>
<dbReference type="InterPro" id="IPR000626">
    <property type="entry name" value="Ubiquitin-like_dom"/>
</dbReference>
<dbReference type="STRING" id="451379.A0A0N5ABA2"/>
<keyword evidence="4" id="KW-0689">Ribosomal protein</keyword>
<evidence type="ECO:0000256" key="2">
    <source>
        <dbReference type="ARBA" id="ARBA00008373"/>
    </source>
</evidence>
<dbReference type="CDD" id="cd17039">
    <property type="entry name" value="Ubl_ubiquitin_like"/>
    <property type="match status" value="1"/>
</dbReference>
<evidence type="ECO:0000259" key="8">
    <source>
        <dbReference type="PROSITE" id="PS50053"/>
    </source>
</evidence>
<comment type="subunit">
    <text evidence="6">Part of the 60S ribosomal subunit.</text>
</comment>
<evidence type="ECO:0000256" key="6">
    <source>
        <dbReference type="ARBA" id="ARBA00035124"/>
    </source>
</evidence>
<dbReference type="GO" id="GO:0005840">
    <property type="term" value="C:ribosome"/>
    <property type="evidence" value="ECO:0007669"/>
    <property type="project" value="UniProtKB-KW"/>
</dbReference>
<dbReference type="SMART" id="SM00213">
    <property type="entry name" value="UBQ"/>
    <property type="match status" value="1"/>
</dbReference>
<evidence type="ECO:0000256" key="3">
    <source>
        <dbReference type="ARBA" id="ARBA00022499"/>
    </source>
</evidence>
<dbReference type="SUPFAM" id="SSF57829">
    <property type="entry name" value="Zn-binding ribosomal proteins"/>
    <property type="match status" value="1"/>
</dbReference>
<feature type="domain" description="Ubiquitin-like" evidence="8">
    <location>
        <begin position="3"/>
        <end position="78"/>
    </location>
</feature>
<name>A0A0N5ABA2_9BILA</name>
<keyword evidence="3" id="KW-1017">Isopeptide bond</keyword>
<dbReference type="PROSITE" id="PS50053">
    <property type="entry name" value="UBIQUITIN_2"/>
    <property type="match status" value="1"/>
</dbReference>
<evidence type="ECO:0000313" key="10">
    <source>
        <dbReference type="WBParaSite" id="SMUV_0000142801-mRNA-1"/>
    </source>
</evidence>
<dbReference type="GO" id="GO:1990904">
    <property type="term" value="C:ribonucleoprotein complex"/>
    <property type="evidence" value="ECO:0007669"/>
    <property type="project" value="UniProtKB-KW"/>
</dbReference>
<evidence type="ECO:0000256" key="4">
    <source>
        <dbReference type="ARBA" id="ARBA00022980"/>
    </source>
</evidence>
<reference evidence="10" key="1">
    <citation type="submission" date="2017-02" db="UniProtKB">
        <authorList>
            <consortium name="WormBaseParasite"/>
        </authorList>
    </citation>
    <scope>IDENTIFICATION</scope>
</reference>
<dbReference type="Pfam" id="PF01020">
    <property type="entry name" value="Ribosomal_L40e"/>
    <property type="match status" value="1"/>
</dbReference>
<dbReference type="GO" id="GO:0003735">
    <property type="term" value="F:structural constituent of ribosome"/>
    <property type="evidence" value="ECO:0007669"/>
    <property type="project" value="InterPro"/>
</dbReference>
<dbReference type="AlphaFoldDB" id="A0A0N5ABA2"/>